<accession>A0A2W1ND89</accession>
<dbReference type="Proteomes" id="UP000214746">
    <property type="component" value="Unassembled WGS sequence"/>
</dbReference>
<gene>
    <name evidence="2" type="ORF">CBW46_002560</name>
</gene>
<reference evidence="2" key="1">
    <citation type="submission" date="2018-06" db="EMBL/GenBank/DDBJ databases">
        <title>Paenibacillus xerothermodurans sp. nov. an extremely dry heat resistant spore forming bacterium isolated from the soil of Cape Canaveral, Florida.</title>
        <authorList>
            <person name="Seuylemezian A."/>
            <person name="Kaur N."/>
            <person name="Patil P."/>
            <person name="Patil P."/>
            <person name="Mayilraj S."/>
            <person name="Vaishampayan P."/>
        </authorList>
    </citation>
    <scope>NUCLEOTIDE SEQUENCE [LARGE SCALE GENOMIC DNA]</scope>
    <source>
        <strain evidence="2">ATCC 27380</strain>
    </source>
</reference>
<keyword evidence="1" id="KW-0732">Signal</keyword>
<keyword evidence="3" id="KW-1185">Reference proteome</keyword>
<organism evidence="2 3">
    <name type="scientific">Paenibacillus xerothermodurans</name>
    <dbReference type="NCBI Taxonomy" id="1977292"/>
    <lineage>
        <taxon>Bacteria</taxon>
        <taxon>Bacillati</taxon>
        <taxon>Bacillota</taxon>
        <taxon>Bacilli</taxon>
        <taxon>Bacillales</taxon>
        <taxon>Paenibacillaceae</taxon>
        <taxon>Paenibacillus</taxon>
    </lineage>
</organism>
<dbReference type="EMBL" id="NHRJ02000001">
    <property type="protein sequence ID" value="PZE22669.1"/>
    <property type="molecule type" value="Genomic_DNA"/>
</dbReference>
<feature type="chain" id="PRO_5015950911" evidence="1">
    <location>
        <begin position="26"/>
        <end position="365"/>
    </location>
</feature>
<proteinExistence type="predicted"/>
<sequence length="365" mass="41467">MRPLSRTACLILCCCIGFIPCRIAAAENSDQTKSLLQKSLTIYEVDQELIRISGQETALMRRLADTEQQLAQQQHLLAQAKEHADKVLRAYYMGDRDSLWMLLFSTSSFSDALTAFDYLQMIVRNDHIALQRHTASQQQLQELTASLSASHMQLQNTKERYIAHRQQLVTLQKQVDEQLDSEPDAQEVLLQMADLTLLWREKGVPLFNTYFNALAHAMTQLPELISDTESAQGNHLIINGFEYTFQITDEQLNTFLRTKNPLFRNMTFRFTDTHVITGGTHDGMDLMVKGKYELADDEALSGKSYVRFAVEQLQFNGYDLPASTIAAMAKDFDLGIYPHKLASFLIVTGIRMEEGKLSLMLKLAL</sequence>
<evidence type="ECO:0000256" key="1">
    <source>
        <dbReference type="SAM" id="SignalP"/>
    </source>
</evidence>
<evidence type="ECO:0000313" key="3">
    <source>
        <dbReference type="Proteomes" id="UP000214746"/>
    </source>
</evidence>
<name>A0A2W1ND89_PAEXE</name>
<feature type="signal peptide" evidence="1">
    <location>
        <begin position="1"/>
        <end position="25"/>
    </location>
</feature>
<comment type="caution">
    <text evidence="2">The sequence shown here is derived from an EMBL/GenBank/DDBJ whole genome shotgun (WGS) entry which is preliminary data.</text>
</comment>
<dbReference type="Gene3D" id="6.10.250.3150">
    <property type="match status" value="1"/>
</dbReference>
<protein>
    <submittedName>
        <fullName evidence="2">Uncharacterized protein</fullName>
    </submittedName>
</protein>
<dbReference type="AlphaFoldDB" id="A0A2W1ND89"/>
<evidence type="ECO:0000313" key="2">
    <source>
        <dbReference type="EMBL" id="PZE22669.1"/>
    </source>
</evidence>